<dbReference type="GeneID" id="54295058"/>
<dbReference type="Proteomes" id="UP000799438">
    <property type="component" value="Unassembled WGS sequence"/>
</dbReference>
<feature type="non-terminal residue" evidence="1">
    <location>
        <position position="1"/>
    </location>
</feature>
<reference evidence="1" key="1">
    <citation type="journal article" date="2020" name="Stud. Mycol.">
        <title>101 Dothideomycetes genomes: a test case for predicting lifestyles and emergence of pathogens.</title>
        <authorList>
            <person name="Haridas S."/>
            <person name="Albert R."/>
            <person name="Binder M."/>
            <person name="Bloem J."/>
            <person name="Labutti K."/>
            <person name="Salamov A."/>
            <person name="Andreopoulos B."/>
            <person name="Baker S."/>
            <person name="Barry K."/>
            <person name="Bills G."/>
            <person name="Bluhm B."/>
            <person name="Cannon C."/>
            <person name="Castanera R."/>
            <person name="Culley D."/>
            <person name="Daum C."/>
            <person name="Ezra D."/>
            <person name="Gonzalez J."/>
            <person name="Henrissat B."/>
            <person name="Kuo A."/>
            <person name="Liang C."/>
            <person name="Lipzen A."/>
            <person name="Lutzoni F."/>
            <person name="Magnuson J."/>
            <person name="Mondo S."/>
            <person name="Nolan M."/>
            <person name="Ohm R."/>
            <person name="Pangilinan J."/>
            <person name="Park H.-J."/>
            <person name="Ramirez L."/>
            <person name="Alfaro M."/>
            <person name="Sun H."/>
            <person name="Tritt A."/>
            <person name="Yoshinaga Y."/>
            <person name="Zwiers L.-H."/>
            <person name="Turgeon B."/>
            <person name="Goodwin S."/>
            <person name="Spatafora J."/>
            <person name="Crous P."/>
            <person name="Grigoriev I."/>
        </authorList>
    </citation>
    <scope>NUCLEOTIDE SEQUENCE</scope>
    <source>
        <strain evidence="1">CBS 121167</strain>
    </source>
</reference>
<sequence>AGRCKDIHSLSGEALELANAGGGCYQATVQGRMCLSFTNINDAVKDCLANEAAAQESYHGDWFLWTAVTCEAGGGKA</sequence>
<protein>
    <submittedName>
        <fullName evidence="1">Uncharacterized protein</fullName>
    </submittedName>
</protein>
<gene>
    <name evidence="1" type="ORF">K452DRAFT_237126</name>
</gene>
<accession>A0A6A6AXJ5</accession>
<dbReference type="AlphaFoldDB" id="A0A6A6AXJ5"/>
<dbReference type="OrthoDB" id="5178825at2759"/>
<proteinExistence type="predicted"/>
<evidence type="ECO:0000313" key="1">
    <source>
        <dbReference type="EMBL" id="KAF2136659.1"/>
    </source>
</evidence>
<name>A0A6A6AXJ5_9PEZI</name>
<dbReference type="RefSeq" id="XP_033392377.1">
    <property type="nucleotide sequence ID" value="XM_033537562.1"/>
</dbReference>
<keyword evidence="2" id="KW-1185">Reference proteome</keyword>
<dbReference type="EMBL" id="ML995514">
    <property type="protein sequence ID" value="KAF2136659.1"/>
    <property type="molecule type" value="Genomic_DNA"/>
</dbReference>
<organism evidence="1 2">
    <name type="scientific">Aplosporella prunicola CBS 121167</name>
    <dbReference type="NCBI Taxonomy" id="1176127"/>
    <lineage>
        <taxon>Eukaryota</taxon>
        <taxon>Fungi</taxon>
        <taxon>Dikarya</taxon>
        <taxon>Ascomycota</taxon>
        <taxon>Pezizomycotina</taxon>
        <taxon>Dothideomycetes</taxon>
        <taxon>Dothideomycetes incertae sedis</taxon>
        <taxon>Botryosphaeriales</taxon>
        <taxon>Aplosporellaceae</taxon>
        <taxon>Aplosporella</taxon>
    </lineage>
</organism>
<evidence type="ECO:0000313" key="2">
    <source>
        <dbReference type="Proteomes" id="UP000799438"/>
    </source>
</evidence>